<proteinExistence type="predicted"/>
<keyword evidence="2" id="KW-1185">Reference proteome</keyword>
<organism evidence="1 2">
    <name type="scientific">Paramuricea clavata</name>
    <name type="common">Red gorgonian</name>
    <name type="synonym">Violescent sea-whip</name>
    <dbReference type="NCBI Taxonomy" id="317549"/>
    <lineage>
        <taxon>Eukaryota</taxon>
        <taxon>Metazoa</taxon>
        <taxon>Cnidaria</taxon>
        <taxon>Anthozoa</taxon>
        <taxon>Octocorallia</taxon>
        <taxon>Malacalcyonacea</taxon>
        <taxon>Plexauridae</taxon>
        <taxon>Paramuricea</taxon>
    </lineage>
</organism>
<protein>
    <submittedName>
        <fullName evidence="1">Uncharacterized protein</fullName>
    </submittedName>
</protein>
<reference evidence="1" key="1">
    <citation type="submission" date="2020-04" db="EMBL/GenBank/DDBJ databases">
        <authorList>
            <person name="Alioto T."/>
            <person name="Alioto T."/>
            <person name="Gomez Garrido J."/>
        </authorList>
    </citation>
    <scope>NUCLEOTIDE SEQUENCE</scope>
    <source>
        <strain evidence="1">A484AB</strain>
    </source>
</reference>
<name>A0A7D9JVP1_PARCT</name>
<dbReference type="OrthoDB" id="10038899at2759"/>
<dbReference type="EMBL" id="CACRXK020021684">
    <property type="protein sequence ID" value="CAB4036081.1"/>
    <property type="molecule type" value="Genomic_DNA"/>
</dbReference>
<dbReference type="AlphaFoldDB" id="A0A7D9JVP1"/>
<comment type="caution">
    <text evidence="1">The sequence shown here is derived from an EMBL/GenBank/DDBJ whole genome shotgun (WGS) entry which is preliminary data.</text>
</comment>
<gene>
    <name evidence="1" type="ORF">PACLA_8A038646</name>
</gene>
<sequence>MQMLLYNQPKCLCLKNNSMVVDARGVIEEGEGKGVAREALTEFWHLFYQSLSVGASAKVSSIRHDYQRQEWKAVARILLYGYCKEGVYPIALSAAFVGCTVLGGVRVSSEVPVKSFMAYIAEDEREVVDNYLKNGSQIDKNEDLLEHSLLLRRIKTHCEKGFNLKILDASPENEAQRNAFDHLVRYIKSLGGNVSAFLQFTTGADIIVEGQKLKVTFTELNGLQR</sequence>
<accession>A0A7D9JVP1</accession>
<evidence type="ECO:0000313" key="1">
    <source>
        <dbReference type="EMBL" id="CAB4036081.1"/>
    </source>
</evidence>
<evidence type="ECO:0000313" key="2">
    <source>
        <dbReference type="Proteomes" id="UP001152795"/>
    </source>
</evidence>
<dbReference type="Proteomes" id="UP001152795">
    <property type="component" value="Unassembled WGS sequence"/>
</dbReference>